<dbReference type="Proteomes" id="UP000198312">
    <property type="component" value="Chromosome"/>
</dbReference>
<gene>
    <name evidence="1" type="ORF">CFK37_07420</name>
</gene>
<dbReference type="EMBL" id="CP022315">
    <property type="protein sequence ID" value="ASK62000.1"/>
    <property type="molecule type" value="Genomic_DNA"/>
</dbReference>
<evidence type="ECO:0000313" key="2">
    <source>
        <dbReference type="Proteomes" id="UP000198312"/>
    </source>
</evidence>
<name>A0A220U1P0_9BACI</name>
<dbReference type="RefSeq" id="WP_089061260.1">
    <property type="nucleotide sequence ID" value="NZ_CP022315.1"/>
</dbReference>
<dbReference type="AlphaFoldDB" id="A0A220U1P0"/>
<accession>A0A220U1P0</accession>
<dbReference type="InterPro" id="IPR036291">
    <property type="entry name" value="NAD(P)-bd_dom_sf"/>
</dbReference>
<keyword evidence="2" id="KW-1185">Reference proteome</keyword>
<proteinExistence type="predicted"/>
<evidence type="ECO:0000313" key="1">
    <source>
        <dbReference type="EMBL" id="ASK62000.1"/>
    </source>
</evidence>
<dbReference type="KEGG" id="vil:CFK37_07420"/>
<reference evidence="1 2" key="1">
    <citation type="submission" date="2017-07" db="EMBL/GenBank/DDBJ databases">
        <title>Virgibacillus sp. LM2416.</title>
        <authorList>
            <person name="Tak E.J."/>
            <person name="Bae J.-W."/>
        </authorList>
    </citation>
    <scope>NUCLEOTIDE SEQUENCE [LARGE SCALE GENOMIC DNA]</scope>
    <source>
        <strain evidence="1 2">LM2416</strain>
    </source>
</reference>
<dbReference type="NCBIfam" id="NF006168">
    <property type="entry name" value="PRK08309.1"/>
    <property type="match status" value="1"/>
</dbReference>
<dbReference type="OrthoDB" id="7922774at2"/>
<sequence length="186" mass="21090">MEKATHALVIGGTGMLQHVCHSLVNDYSYVSVVGRSTIRHQQLKYANPSPDKINSIIVDYHDSSLFREKLQSAFLAYGAPDLVISWIHGTAPQALHTLFNEIQKLAIETKWKLFHVQSSSRYFAKENTPVPDNCQYRRVYLGFILNGRSSRWLTDPEISGGVLHAIKSDQQQTIVGTIDPWDQRPR</sequence>
<organism evidence="1 2">
    <name type="scientific">Virgibacillus phasianinus</name>
    <dbReference type="NCBI Taxonomy" id="2017483"/>
    <lineage>
        <taxon>Bacteria</taxon>
        <taxon>Bacillati</taxon>
        <taxon>Bacillota</taxon>
        <taxon>Bacilli</taxon>
        <taxon>Bacillales</taxon>
        <taxon>Bacillaceae</taxon>
        <taxon>Virgibacillus</taxon>
    </lineage>
</organism>
<dbReference type="SUPFAM" id="SSF51735">
    <property type="entry name" value="NAD(P)-binding Rossmann-fold domains"/>
    <property type="match status" value="1"/>
</dbReference>
<protein>
    <submittedName>
        <fullName evidence="1">Short-chain dehydrogenase</fullName>
    </submittedName>
</protein>